<evidence type="ECO:0008006" key="12">
    <source>
        <dbReference type="Google" id="ProtNLM"/>
    </source>
</evidence>
<name>A0AAN9E8D9_CROPI</name>
<dbReference type="GO" id="GO:0006995">
    <property type="term" value="P:cellular response to nitrogen starvation"/>
    <property type="evidence" value="ECO:0007669"/>
    <property type="project" value="UniProtKB-ARBA"/>
</dbReference>
<evidence type="ECO:0000256" key="8">
    <source>
        <dbReference type="SAM" id="MobiDB-lite"/>
    </source>
</evidence>
<feature type="signal peptide" evidence="9">
    <location>
        <begin position="1"/>
        <end position="23"/>
    </location>
</feature>
<dbReference type="EMBL" id="JAYWIO010000007">
    <property type="protein sequence ID" value="KAK7251065.1"/>
    <property type="molecule type" value="Genomic_DNA"/>
</dbReference>
<evidence type="ECO:0000256" key="5">
    <source>
        <dbReference type="ARBA" id="ARBA00022702"/>
    </source>
</evidence>
<dbReference type="GO" id="GO:0048364">
    <property type="term" value="P:root development"/>
    <property type="evidence" value="ECO:0007669"/>
    <property type="project" value="InterPro"/>
</dbReference>
<evidence type="ECO:0000256" key="2">
    <source>
        <dbReference type="ARBA" id="ARBA00008963"/>
    </source>
</evidence>
<keyword evidence="3" id="KW-0052">Apoplast</keyword>
<evidence type="ECO:0000313" key="10">
    <source>
        <dbReference type="EMBL" id="KAK7251065.1"/>
    </source>
</evidence>
<dbReference type="AlphaFoldDB" id="A0AAN9E8D9"/>
<evidence type="ECO:0000256" key="1">
    <source>
        <dbReference type="ARBA" id="ARBA00004271"/>
    </source>
</evidence>
<gene>
    <name evidence="10" type="ORF">RIF29_33940</name>
</gene>
<comment type="similarity">
    <text evidence="2">Belongs to the C-terminally encoded plant signaling peptide (CEP) family.</text>
</comment>
<evidence type="ECO:0000256" key="3">
    <source>
        <dbReference type="ARBA" id="ARBA00022523"/>
    </source>
</evidence>
<dbReference type="PANTHER" id="PTHR33348:SF44">
    <property type="entry name" value="PRECURSOR OF CEP6"/>
    <property type="match status" value="1"/>
</dbReference>
<dbReference type="GO" id="GO:2000280">
    <property type="term" value="P:regulation of root development"/>
    <property type="evidence" value="ECO:0007669"/>
    <property type="project" value="TreeGrafter"/>
</dbReference>
<dbReference type="InterPro" id="IPR033250">
    <property type="entry name" value="CEP"/>
</dbReference>
<evidence type="ECO:0000256" key="6">
    <source>
        <dbReference type="ARBA" id="ARBA00022729"/>
    </source>
</evidence>
<evidence type="ECO:0000256" key="7">
    <source>
        <dbReference type="ARBA" id="ARBA00023278"/>
    </source>
</evidence>
<sequence>MGISQAMHKYIVVFLTLFACHDSLLTHGRKIKPLNSNTNLKPLETRVNIPTPSLEKKVDSPMMPKLSVATLGTSGADTNAFRPTTPGSSPGVGHKKFGGEDLKAMVVVQSPNVKVHVTEGSKNDFAPTTPGHSPGVGHAYQNKIGN</sequence>
<reference evidence="10 11" key="1">
    <citation type="submission" date="2024-01" db="EMBL/GenBank/DDBJ databases">
        <title>The genomes of 5 underutilized Papilionoideae crops provide insights into root nodulation and disease resistanc.</title>
        <authorList>
            <person name="Yuan L."/>
        </authorList>
    </citation>
    <scope>NUCLEOTIDE SEQUENCE [LARGE SCALE GENOMIC DNA]</scope>
    <source>
        <strain evidence="10">ZHUSHIDOU_FW_LH</strain>
        <tissue evidence="10">Leaf</tissue>
    </source>
</reference>
<comment type="subcellular location">
    <subcellularLocation>
        <location evidence="1">Secreted</location>
        <location evidence="1">Extracellular space</location>
        <location evidence="1">Apoplast</location>
    </subcellularLocation>
</comment>
<comment type="caution">
    <text evidence="10">The sequence shown here is derived from an EMBL/GenBank/DDBJ whole genome shotgun (WGS) entry which is preliminary data.</text>
</comment>
<accession>A0AAN9E8D9</accession>
<keyword evidence="7" id="KW-0379">Hydroxylation</keyword>
<dbReference type="GO" id="GO:1901371">
    <property type="term" value="P:regulation of leaf morphogenesis"/>
    <property type="evidence" value="ECO:0007669"/>
    <property type="project" value="TreeGrafter"/>
</dbReference>
<dbReference type="GO" id="GO:0048046">
    <property type="term" value="C:apoplast"/>
    <property type="evidence" value="ECO:0007669"/>
    <property type="project" value="UniProtKB-SubCell"/>
</dbReference>
<evidence type="ECO:0000256" key="9">
    <source>
        <dbReference type="SAM" id="SignalP"/>
    </source>
</evidence>
<keyword evidence="5" id="KW-0372">Hormone</keyword>
<feature type="region of interest" description="Disordered" evidence="8">
    <location>
        <begin position="120"/>
        <end position="146"/>
    </location>
</feature>
<keyword evidence="6 9" id="KW-0732">Signal</keyword>
<evidence type="ECO:0000256" key="4">
    <source>
        <dbReference type="ARBA" id="ARBA00022525"/>
    </source>
</evidence>
<keyword evidence="4" id="KW-0964">Secreted</keyword>
<feature type="chain" id="PRO_5043026610" description="Encoded peptide" evidence="9">
    <location>
        <begin position="24"/>
        <end position="146"/>
    </location>
</feature>
<feature type="compositionally biased region" description="Polar residues" evidence="8">
    <location>
        <begin position="73"/>
        <end position="88"/>
    </location>
</feature>
<dbReference type="GO" id="GO:1902025">
    <property type="term" value="P:nitrate import"/>
    <property type="evidence" value="ECO:0007669"/>
    <property type="project" value="TreeGrafter"/>
</dbReference>
<feature type="region of interest" description="Disordered" evidence="8">
    <location>
        <begin position="73"/>
        <end position="94"/>
    </location>
</feature>
<keyword evidence="11" id="KW-1185">Reference proteome</keyword>
<protein>
    <recommendedName>
        <fullName evidence="12">Encoded peptide</fullName>
    </recommendedName>
</protein>
<proteinExistence type="inferred from homology"/>
<evidence type="ECO:0000313" key="11">
    <source>
        <dbReference type="Proteomes" id="UP001372338"/>
    </source>
</evidence>
<organism evidence="10 11">
    <name type="scientific">Crotalaria pallida</name>
    <name type="common">Smooth rattlebox</name>
    <name type="synonym">Crotalaria striata</name>
    <dbReference type="NCBI Taxonomy" id="3830"/>
    <lineage>
        <taxon>Eukaryota</taxon>
        <taxon>Viridiplantae</taxon>
        <taxon>Streptophyta</taxon>
        <taxon>Embryophyta</taxon>
        <taxon>Tracheophyta</taxon>
        <taxon>Spermatophyta</taxon>
        <taxon>Magnoliopsida</taxon>
        <taxon>eudicotyledons</taxon>
        <taxon>Gunneridae</taxon>
        <taxon>Pentapetalae</taxon>
        <taxon>rosids</taxon>
        <taxon>fabids</taxon>
        <taxon>Fabales</taxon>
        <taxon>Fabaceae</taxon>
        <taxon>Papilionoideae</taxon>
        <taxon>50 kb inversion clade</taxon>
        <taxon>genistoids sensu lato</taxon>
        <taxon>core genistoids</taxon>
        <taxon>Crotalarieae</taxon>
        <taxon>Crotalaria</taxon>
    </lineage>
</organism>
<dbReference type="GO" id="GO:0005179">
    <property type="term" value="F:hormone activity"/>
    <property type="evidence" value="ECO:0007669"/>
    <property type="project" value="UniProtKB-KW"/>
</dbReference>
<dbReference type="PANTHER" id="PTHR33348">
    <property type="entry name" value="PRECURSOR OF CEP5"/>
    <property type="match status" value="1"/>
</dbReference>
<dbReference type="Proteomes" id="UP001372338">
    <property type="component" value="Unassembled WGS sequence"/>
</dbReference>